<evidence type="ECO:0000313" key="1">
    <source>
        <dbReference type="EMBL" id="OQD84193.1"/>
    </source>
</evidence>
<keyword evidence="2" id="KW-1185">Reference proteome</keyword>
<proteinExistence type="predicted"/>
<accession>A0A1V6Q4K8</accession>
<dbReference type="AlphaFoldDB" id="A0A1V6Q4K8"/>
<evidence type="ECO:0000313" key="2">
    <source>
        <dbReference type="Proteomes" id="UP000191612"/>
    </source>
</evidence>
<comment type="caution">
    <text evidence="1">The sequence shown here is derived from an EMBL/GenBank/DDBJ whole genome shotgun (WGS) entry which is preliminary data.</text>
</comment>
<gene>
    <name evidence="1" type="ORF">PENSOL_c126G09907</name>
</gene>
<reference evidence="2" key="1">
    <citation type="journal article" date="2017" name="Nat. Microbiol.">
        <title>Global analysis of biosynthetic gene clusters reveals vast potential of secondary metabolite production in Penicillium species.</title>
        <authorList>
            <person name="Nielsen J.C."/>
            <person name="Grijseels S."/>
            <person name="Prigent S."/>
            <person name="Ji B."/>
            <person name="Dainat J."/>
            <person name="Nielsen K.F."/>
            <person name="Frisvad J.C."/>
            <person name="Workman M."/>
            <person name="Nielsen J."/>
        </authorList>
    </citation>
    <scope>NUCLEOTIDE SEQUENCE [LARGE SCALE GENOMIC DNA]</scope>
    <source>
        <strain evidence="2">IBT 29525</strain>
    </source>
</reference>
<protein>
    <submittedName>
        <fullName evidence="1">Uncharacterized protein</fullName>
    </submittedName>
</protein>
<organism evidence="1 2">
    <name type="scientific">Penicillium solitum</name>
    <dbReference type="NCBI Taxonomy" id="60172"/>
    <lineage>
        <taxon>Eukaryota</taxon>
        <taxon>Fungi</taxon>
        <taxon>Dikarya</taxon>
        <taxon>Ascomycota</taxon>
        <taxon>Pezizomycotina</taxon>
        <taxon>Eurotiomycetes</taxon>
        <taxon>Eurotiomycetidae</taxon>
        <taxon>Eurotiales</taxon>
        <taxon>Aspergillaceae</taxon>
        <taxon>Penicillium</taxon>
    </lineage>
</organism>
<dbReference type="EMBL" id="MDYO01000125">
    <property type="protein sequence ID" value="OQD84193.1"/>
    <property type="molecule type" value="Genomic_DNA"/>
</dbReference>
<dbReference type="Proteomes" id="UP000191612">
    <property type="component" value="Unassembled WGS sequence"/>
</dbReference>
<name>A0A1V6Q4K8_9EURO</name>
<sequence>MALYAFFSRTYNINTPLKEI</sequence>